<dbReference type="Pfam" id="PF05048">
    <property type="entry name" value="NosD"/>
    <property type="match status" value="1"/>
</dbReference>
<keyword evidence="7" id="KW-1185">Reference proteome</keyword>
<dbReference type="SMART" id="SM00722">
    <property type="entry name" value="CASH"/>
    <property type="match status" value="2"/>
</dbReference>
<dbReference type="InterPro" id="IPR012334">
    <property type="entry name" value="Pectin_lyas_fold"/>
</dbReference>
<dbReference type="Gene3D" id="2.160.20.10">
    <property type="entry name" value="Single-stranded right-handed beta-helix, Pectin lyase-like"/>
    <property type="match status" value="1"/>
</dbReference>
<evidence type="ECO:0000256" key="1">
    <source>
        <dbReference type="ARBA" id="ARBA00004906"/>
    </source>
</evidence>
<dbReference type="EMBL" id="JBHSMI010000052">
    <property type="protein sequence ID" value="MFC5406114.1"/>
    <property type="molecule type" value="Genomic_DNA"/>
</dbReference>
<feature type="transmembrane region" description="Helical" evidence="4">
    <location>
        <begin position="406"/>
        <end position="425"/>
    </location>
</feature>
<name>A0ABW0HZV9_9BACL</name>
<keyword evidence="4" id="KW-1133">Transmembrane helix</keyword>
<dbReference type="Proteomes" id="UP001596113">
    <property type="component" value="Unassembled WGS sequence"/>
</dbReference>
<gene>
    <name evidence="6" type="ORF">ACFPOF_25515</name>
</gene>
<evidence type="ECO:0000313" key="7">
    <source>
        <dbReference type="Proteomes" id="UP001596113"/>
    </source>
</evidence>
<comment type="caution">
    <text evidence="6">The sequence shown here is derived from an EMBL/GenBank/DDBJ whole genome shotgun (WGS) entry which is preliminary data.</text>
</comment>
<dbReference type="RefSeq" id="WP_378138010.1">
    <property type="nucleotide sequence ID" value="NZ_JBHSMI010000052.1"/>
</dbReference>
<dbReference type="InterPro" id="IPR051550">
    <property type="entry name" value="SCF-Subunits/Alg-Epimerases"/>
</dbReference>
<dbReference type="PANTHER" id="PTHR22990">
    <property type="entry name" value="F-BOX ONLY PROTEIN"/>
    <property type="match status" value="1"/>
</dbReference>
<dbReference type="NCBIfam" id="TIGR03804">
    <property type="entry name" value="para_beta_helix"/>
    <property type="match status" value="3"/>
</dbReference>
<evidence type="ECO:0000313" key="6">
    <source>
        <dbReference type="EMBL" id="MFC5406114.1"/>
    </source>
</evidence>
<organism evidence="6 7">
    <name type="scientific">Cohnella soli</name>
    <dbReference type="NCBI Taxonomy" id="425005"/>
    <lineage>
        <taxon>Bacteria</taxon>
        <taxon>Bacillati</taxon>
        <taxon>Bacillota</taxon>
        <taxon>Bacilli</taxon>
        <taxon>Bacillales</taxon>
        <taxon>Paenibacillaceae</taxon>
        <taxon>Cohnella</taxon>
    </lineage>
</organism>
<keyword evidence="2" id="KW-0677">Repeat</keyword>
<dbReference type="InterPro" id="IPR006626">
    <property type="entry name" value="PbH1"/>
</dbReference>
<evidence type="ECO:0000256" key="4">
    <source>
        <dbReference type="SAM" id="Phobius"/>
    </source>
</evidence>
<dbReference type="InterPro" id="IPR022441">
    <property type="entry name" value="Para_beta_helix_rpt-2"/>
</dbReference>
<evidence type="ECO:0000256" key="3">
    <source>
        <dbReference type="ARBA" id="ARBA00022786"/>
    </source>
</evidence>
<protein>
    <submittedName>
        <fullName evidence="6">Nitrous oxide reductase family maturation protein NosD</fullName>
    </submittedName>
</protein>
<dbReference type="SUPFAM" id="SSF51126">
    <property type="entry name" value="Pectin lyase-like"/>
    <property type="match status" value="1"/>
</dbReference>
<dbReference type="InterPro" id="IPR007742">
    <property type="entry name" value="NosD_dom"/>
</dbReference>
<keyword evidence="4" id="KW-0472">Membrane</keyword>
<feature type="domain" description="Carbohydrate-binding/sugar hydrolysis" evidence="5">
    <location>
        <begin position="225"/>
        <end position="340"/>
    </location>
</feature>
<sequence length="428" mass="46309">MYGAGAAGDAHAESTPVSLQALIDAAQPGDEIALQSGRTYAGPATVNKPVSIVGNGDVTVRNRSDAPALTLRANGVTLQGFRVDDGQSDPKRSVILVRSNNNRIDGLAIVSQAGGIYLREANGNVIVHNRIVGAKAGYQAEPYSKRGNGIDLLASTGNLIQDNEFVHVHDGVYVESSNETRVIGNKAFDSRYGFHIMFSGKPELSDNVGSGNVTGGMVMGVEDAVVHGNRFEKQTESVNSQGILLFDVHRSTVEDNRVEGNRVGLYIEKSSDNIFSRNEALSNFIGIQMIRSEGNTFTENVFVSNVIQAQATESRNNALDGNYWDDYRGLDVDGDGHSDLPYEIDPFFLKITDQVDAYQLFFQAPGLPFLTQLFRDNTDNWLKDSRPLMSPSAGIAGSAADRTASVPYAAVLFLASISIIYLWGYKNT</sequence>
<dbReference type="SMART" id="SM00710">
    <property type="entry name" value="PbH1"/>
    <property type="match status" value="8"/>
</dbReference>
<proteinExistence type="predicted"/>
<dbReference type="InterPro" id="IPR011050">
    <property type="entry name" value="Pectin_lyase_fold/virulence"/>
</dbReference>
<keyword evidence="4" id="KW-0812">Transmembrane</keyword>
<dbReference type="InterPro" id="IPR006633">
    <property type="entry name" value="Carb-bd_sugar_hydrolysis-dom"/>
</dbReference>
<evidence type="ECO:0000259" key="5">
    <source>
        <dbReference type="SMART" id="SM00722"/>
    </source>
</evidence>
<comment type="pathway">
    <text evidence="1">Protein modification; protein ubiquitination.</text>
</comment>
<keyword evidence="3" id="KW-0833">Ubl conjugation pathway</keyword>
<reference evidence="7" key="1">
    <citation type="journal article" date="2019" name="Int. J. Syst. Evol. Microbiol.">
        <title>The Global Catalogue of Microorganisms (GCM) 10K type strain sequencing project: providing services to taxonomists for standard genome sequencing and annotation.</title>
        <authorList>
            <consortium name="The Broad Institute Genomics Platform"/>
            <consortium name="The Broad Institute Genome Sequencing Center for Infectious Disease"/>
            <person name="Wu L."/>
            <person name="Ma J."/>
        </authorList>
    </citation>
    <scope>NUCLEOTIDE SEQUENCE [LARGE SCALE GENOMIC DNA]</scope>
    <source>
        <strain evidence="7">CGMCC 1.18575</strain>
    </source>
</reference>
<evidence type="ECO:0000256" key="2">
    <source>
        <dbReference type="ARBA" id="ARBA00022737"/>
    </source>
</evidence>
<dbReference type="PANTHER" id="PTHR22990:SF15">
    <property type="entry name" value="F-BOX ONLY PROTEIN 10"/>
    <property type="match status" value="1"/>
</dbReference>
<accession>A0ABW0HZV9</accession>
<feature type="domain" description="Carbohydrate-binding/sugar hydrolysis" evidence="5">
    <location>
        <begin position="26"/>
        <end position="175"/>
    </location>
</feature>